<evidence type="ECO:0000313" key="2">
    <source>
        <dbReference type="Proteomes" id="UP000802392"/>
    </source>
</evidence>
<organism evidence="1 2">
    <name type="scientific">Paenarthrobacter ilicis</name>
    <dbReference type="NCBI Taxonomy" id="43665"/>
    <lineage>
        <taxon>Bacteria</taxon>
        <taxon>Bacillati</taxon>
        <taxon>Actinomycetota</taxon>
        <taxon>Actinomycetes</taxon>
        <taxon>Micrococcales</taxon>
        <taxon>Micrococcaceae</taxon>
        <taxon>Paenarthrobacter</taxon>
    </lineage>
</organism>
<gene>
    <name evidence="1" type="ORF">FHR86_001624</name>
</gene>
<reference evidence="1 2" key="1">
    <citation type="submission" date="2020-03" db="EMBL/GenBank/DDBJ databases">
        <title>Genomic Encyclopedia of Type Strains, Phase III (KMG-III): the genomes of soil and plant-associated and newly described type strains.</title>
        <authorList>
            <person name="Whitman W."/>
        </authorList>
    </citation>
    <scope>NUCLEOTIDE SEQUENCE [LARGE SCALE GENOMIC DNA]</scope>
    <source>
        <strain evidence="1 2">CECT 4207</strain>
    </source>
</reference>
<dbReference type="EMBL" id="JAAOZD010000003">
    <property type="protein sequence ID" value="NIJ01303.1"/>
    <property type="molecule type" value="Genomic_DNA"/>
</dbReference>
<accession>A0ABX0TFK7</accession>
<dbReference type="Proteomes" id="UP000802392">
    <property type="component" value="Unassembled WGS sequence"/>
</dbReference>
<keyword evidence="2" id="KW-1185">Reference proteome</keyword>
<name>A0ABX0TFK7_9MICC</name>
<comment type="caution">
    <text evidence="1">The sequence shown here is derived from an EMBL/GenBank/DDBJ whole genome shotgun (WGS) entry which is preliminary data.</text>
</comment>
<evidence type="ECO:0000313" key="1">
    <source>
        <dbReference type="EMBL" id="NIJ01303.1"/>
    </source>
</evidence>
<proteinExistence type="predicted"/>
<protein>
    <submittedName>
        <fullName evidence="1">Uncharacterized protein</fullName>
    </submittedName>
</protein>
<dbReference type="RefSeq" id="WP_239528801.1">
    <property type="nucleotide sequence ID" value="NZ_BAAAVO010000013.1"/>
</dbReference>
<sequence>MTDFRALFAAAEQNLDVNAFQSLAEGWAEVAEAAPPISCTDVYTGLATPAHFQRRIHELSTFGSDSPAGHALAIITISGPSDSRCHRWTVLAKLGETIDHQLRGTGAVAMFQNSAVHVLFPVNEQNMSRLMDCKTATEAVAGGILAPARMKFYPLSTVALARATASTRQRDKEAN</sequence>